<dbReference type="KEGG" id="rhoz:GXP67_24645"/>
<dbReference type="AlphaFoldDB" id="A0A6C0GNI8"/>
<dbReference type="Proteomes" id="UP000480178">
    <property type="component" value="Chromosome"/>
</dbReference>
<keyword evidence="1" id="KW-0175">Coiled coil</keyword>
<protein>
    <submittedName>
        <fullName evidence="2">Uncharacterized protein</fullName>
    </submittedName>
</protein>
<organism evidence="2 3">
    <name type="scientific">Rhodocytophaga rosea</name>
    <dbReference type="NCBI Taxonomy" id="2704465"/>
    <lineage>
        <taxon>Bacteria</taxon>
        <taxon>Pseudomonadati</taxon>
        <taxon>Bacteroidota</taxon>
        <taxon>Cytophagia</taxon>
        <taxon>Cytophagales</taxon>
        <taxon>Rhodocytophagaceae</taxon>
        <taxon>Rhodocytophaga</taxon>
    </lineage>
</organism>
<dbReference type="EMBL" id="CP048222">
    <property type="protein sequence ID" value="QHT69608.1"/>
    <property type="molecule type" value="Genomic_DNA"/>
</dbReference>
<gene>
    <name evidence="2" type="ORF">GXP67_24645</name>
</gene>
<reference evidence="2 3" key="1">
    <citation type="submission" date="2020-01" db="EMBL/GenBank/DDBJ databases">
        <authorList>
            <person name="Kim M.K."/>
        </authorList>
    </citation>
    <scope>NUCLEOTIDE SEQUENCE [LARGE SCALE GENOMIC DNA]</scope>
    <source>
        <strain evidence="2 3">172606-1</strain>
    </source>
</reference>
<evidence type="ECO:0000313" key="3">
    <source>
        <dbReference type="Proteomes" id="UP000480178"/>
    </source>
</evidence>
<evidence type="ECO:0000313" key="2">
    <source>
        <dbReference type="EMBL" id="QHT69608.1"/>
    </source>
</evidence>
<sequence length="93" mass="11348">MTREQLEQKIREMEATINQLKLEKEEAQNMVEVIFECVQKLEHKYRKSVNRELSYREMLFHFNHQKAKDLLQDYISKDALKVQFYGGYNFRSN</sequence>
<feature type="coiled-coil region" evidence="1">
    <location>
        <begin position="3"/>
        <end position="30"/>
    </location>
</feature>
<proteinExistence type="predicted"/>
<accession>A0A6C0GNI8</accession>
<name>A0A6C0GNI8_9BACT</name>
<keyword evidence="3" id="KW-1185">Reference proteome</keyword>
<evidence type="ECO:0000256" key="1">
    <source>
        <dbReference type="SAM" id="Coils"/>
    </source>
</evidence>
<dbReference type="RefSeq" id="WP_162445595.1">
    <property type="nucleotide sequence ID" value="NZ_CP048222.1"/>
</dbReference>